<evidence type="ECO:0000313" key="1">
    <source>
        <dbReference type="EMBL" id="CAH0778217.1"/>
    </source>
</evidence>
<accession>A0A9P0CFP3</accession>
<gene>
    <name evidence="1" type="ORF">BEMITA_LOCUS14055</name>
</gene>
<dbReference type="AlphaFoldDB" id="A0A9P0CFP3"/>
<evidence type="ECO:0000313" key="2">
    <source>
        <dbReference type="Proteomes" id="UP001152759"/>
    </source>
</evidence>
<protein>
    <submittedName>
        <fullName evidence="1">Uncharacterized protein</fullName>
    </submittedName>
</protein>
<dbReference type="EMBL" id="OU963870">
    <property type="protein sequence ID" value="CAH0778217.1"/>
    <property type="molecule type" value="Genomic_DNA"/>
</dbReference>
<dbReference type="Proteomes" id="UP001152759">
    <property type="component" value="Chromosome 9"/>
</dbReference>
<sequence>MRTRPHQSIPRNINNQSSIGSIERMGDDIMKELTIRQFKIQMRHSSKDFIVFWKFKRSRILETDLKSSLFLLWSLLHLTCPQPRRPDLLITEFWHWLFIFTDSNGKDQLFHMIYDEDDRREKLLLETLDSGRDGYFRQYKRDPRKMVYKYQVPDAKYKSSGPFQRRERVERLGALSYTLALHLNGTYVYFDPLRCNCKHYVDYVVYGTTFGSWYSLSYRPINNKCPLARRVRSGMVVDSTFQLQSKRNLRGRTPSSSSSDEDIVSNTMRWARQNYVPTECGTHEPRAWHESVVDRAHELKTTLPEVVAPVIVADVTGA</sequence>
<organism evidence="1 2">
    <name type="scientific">Bemisia tabaci</name>
    <name type="common">Sweetpotato whitefly</name>
    <name type="synonym">Aleurodes tabaci</name>
    <dbReference type="NCBI Taxonomy" id="7038"/>
    <lineage>
        <taxon>Eukaryota</taxon>
        <taxon>Metazoa</taxon>
        <taxon>Ecdysozoa</taxon>
        <taxon>Arthropoda</taxon>
        <taxon>Hexapoda</taxon>
        <taxon>Insecta</taxon>
        <taxon>Pterygota</taxon>
        <taxon>Neoptera</taxon>
        <taxon>Paraneoptera</taxon>
        <taxon>Hemiptera</taxon>
        <taxon>Sternorrhyncha</taxon>
        <taxon>Aleyrodoidea</taxon>
        <taxon>Aleyrodidae</taxon>
        <taxon>Aleyrodinae</taxon>
        <taxon>Bemisia</taxon>
    </lineage>
</organism>
<name>A0A9P0CFP3_BEMTA</name>
<proteinExistence type="predicted"/>
<keyword evidence="2" id="KW-1185">Reference proteome</keyword>
<reference evidence="1" key="1">
    <citation type="submission" date="2021-12" db="EMBL/GenBank/DDBJ databases">
        <authorList>
            <person name="King R."/>
        </authorList>
    </citation>
    <scope>NUCLEOTIDE SEQUENCE</scope>
</reference>